<accession>A0A0L6VBQ2</accession>
<keyword evidence="1" id="KW-0175">Coiled coil</keyword>
<dbReference type="Proteomes" id="UP000037035">
    <property type="component" value="Unassembled WGS sequence"/>
</dbReference>
<evidence type="ECO:0000313" key="2">
    <source>
        <dbReference type="EMBL" id="KNZ58144.1"/>
    </source>
</evidence>
<gene>
    <name evidence="2" type="ORF">VP01_1991g1</name>
</gene>
<dbReference type="VEuPathDB" id="FungiDB:VP01_1991g1"/>
<keyword evidence="3" id="KW-1185">Reference proteome</keyword>
<name>A0A0L6VBQ2_9BASI</name>
<reference evidence="2 3" key="1">
    <citation type="submission" date="2015-08" db="EMBL/GenBank/DDBJ databases">
        <title>Next Generation Sequencing and Analysis of the Genome of Puccinia sorghi L Schw, the Causal Agent of Maize Common Rust.</title>
        <authorList>
            <person name="Rochi L."/>
            <person name="Burguener G."/>
            <person name="Darino M."/>
            <person name="Turjanski A."/>
            <person name="Kreff E."/>
            <person name="Dieguez M.J."/>
            <person name="Sacco F."/>
        </authorList>
    </citation>
    <scope>NUCLEOTIDE SEQUENCE [LARGE SCALE GENOMIC DNA]</scope>
    <source>
        <strain evidence="2 3">RO10H11247</strain>
    </source>
</reference>
<sequence length="297" mass="33931">MKVKSRLNHCVSVCFALPILVWMNDRDNDPLKIELPDSEYESAGEDPVKTSDSDNSSIERFIPEILKRKPTNMASPLDEIKIHFANSLQEMKNQFSEQLRLQNEQLQSQNAELISLRSRANNTTFTSTPRSHAENIMKQFIKSPIGMFHDENPKKPVLAFDGSNYSEWEMAIDRTITHAFDRDSSFIDNLLNFDTLSRQEDRAVASLLRNSLDPALLTIVETGKNISAKKLFETLGEKCKRSGRRHKLIAIEKMLRLAHDRPVASESWLATWCTLRSARPMAPTSRLAPFHLMSKCQ</sequence>
<dbReference type="EMBL" id="LAVV01006827">
    <property type="protein sequence ID" value="KNZ58144.1"/>
    <property type="molecule type" value="Genomic_DNA"/>
</dbReference>
<evidence type="ECO:0000313" key="3">
    <source>
        <dbReference type="Proteomes" id="UP000037035"/>
    </source>
</evidence>
<dbReference type="AlphaFoldDB" id="A0A0L6VBQ2"/>
<proteinExistence type="predicted"/>
<comment type="caution">
    <text evidence="2">The sequence shown here is derived from an EMBL/GenBank/DDBJ whole genome shotgun (WGS) entry which is preliminary data.</text>
</comment>
<protein>
    <submittedName>
        <fullName evidence="2">Uncharacterized protein</fullName>
    </submittedName>
</protein>
<organism evidence="2 3">
    <name type="scientific">Puccinia sorghi</name>
    <dbReference type="NCBI Taxonomy" id="27349"/>
    <lineage>
        <taxon>Eukaryota</taxon>
        <taxon>Fungi</taxon>
        <taxon>Dikarya</taxon>
        <taxon>Basidiomycota</taxon>
        <taxon>Pucciniomycotina</taxon>
        <taxon>Pucciniomycetes</taxon>
        <taxon>Pucciniales</taxon>
        <taxon>Pucciniaceae</taxon>
        <taxon>Puccinia</taxon>
    </lineage>
</organism>
<evidence type="ECO:0000256" key="1">
    <source>
        <dbReference type="SAM" id="Coils"/>
    </source>
</evidence>
<feature type="coiled-coil region" evidence="1">
    <location>
        <begin position="85"/>
        <end position="123"/>
    </location>
</feature>
<dbReference type="OrthoDB" id="10646818at2759"/>